<dbReference type="Proteomes" id="UP000595224">
    <property type="component" value="Chromosome"/>
</dbReference>
<comment type="function">
    <text evidence="7">Required for chromosome condensation and partitioning.</text>
</comment>
<comment type="subunit">
    <text evidence="7">Homodimer.</text>
</comment>
<feature type="compositionally biased region" description="Polar residues" evidence="8">
    <location>
        <begin position="974"/>
        <end position="1004"/>
    </location>
</feature>
<dbReference type="Gene3D" id="1.10.287.2610">
    <property type="match status" value="1"/>
</dbReference>
<dbReference type="InterPro" id="IPR003395">
    <property type="entry name" value="RecF/RecN/SMC_N"/>
</dbReference>
<evidence type="ECO:0000259" key="9">
    <source>
        <dbReference type="Pfam" id="PF02463"/>
    </source>
</evidence>
<keyword evidence="2 7" id="KW-0547">Nucleotide-binding</keyword>
<dbReference type="PIRSF" id="PIRSF005719">
    <property type="entry name" value="SMC"/>
    <property type="match status" value="1"/>
</dbReference>
<proteinExistence type="inferred from homology"/>
<comment type="domain">
    <text evidence="7">Contains large globular domains required for ATP hydrolysis at each terminus and a third globular domain forming a flexible hinge near the middle of the molecule. These domains are separated by coiled-coil structures.</text>
</comment>
<feature type="coiled-coil region" evidence="7">
    <location>
        <begin position="536"/>
        <end position="675"/>
    </location>
</feature>
<dbReference type="Gene3D" id="1.10.287.1490">
    <property type="match status" value="1"/>
</dbReference>
<dbReference type="SUPFAM" id="SSF52540">
    <property type="entry name" value="P-loop containing nucleoside triphosphate hydrolases"/>
    <property type="match status" value="1"/>
</dbReference>
<keyword evidence="1 7" id="KW-0963">Cytoplasm</keyword>
<evidence type="ECO:0000256" key="2">
    <source>
        <dbReference type="ARBA" id="ARBA00022741"/>
    </source>
</evidence>
<keyword evidence="3 7" id="KW-0067">ATP-binding</keyword>
<gene>
    <name evidence="7" type="primary">smc</name>
    <name evidence="10" type="ORF">IWA51_05575</name>
</gene>
<protein>
    <recommendedName>
        <fullName evidence="7">Chromosome partition protein Smc</fullName>
    </recommendedName>
</protein>
<name>A0A7T3RF77_9SPIR</name>
<dbReference type="GO" id="GO:0007059">
    <property type="term" value="P:chromosome segregation"/>
    <property type="evidence" value="ECO:0007669"/>
    <property type="project" value="UniProtKB-UniRule"/>
</dbReference>
<feature type="region of interest" description="Disordered" evidence="8">
    <location>
        <begin position="949"/>
        <end position="1016"/>
    </location>
</feature>
<feature type="binding site" evidence="7">
    <location>
        <begin position="32"/>
        <end position="39"/>
    </location>
    <ligand>
        <name>ATP</name>
        <dbReference type="ChEBI" id="CHEBI:30616"/>
    </ligand>
</feature>
<dbReference type="PANTHER" id="PTHR42963">
    <property type="entry name" value="CHROMOSOME PARTITION PROTEIN MUKB"/>
    <property type="match status" value="1"/>
</dbReference>
<comment type="subcellular location">
    <subcellularLocation>
        <location evidence="7">Cytoplasm</location>
    </subcellularLocation>
</comment>
<dbReference type="GO" id="GO:0006260">
    <property type="term" value="P:DNA replication"/>
    <property type="evidence" value="ECO:0007669"/>
    <property type="project" value="UniProtKB-UniRule"/>
</dbReference>
<dbReference type="GO" id="GO:0005737">
    <property type="term" value="C:cytoplasm"/>
    <property type="evidence" value="ECO:0007669"/>
    <property type="project" value="UniProtKB-SubCell"/>
</dbReference>
<dbReference type="SUPFAM" id="SSF57997">
    <property type="entry name" value="Tropomyosin"/>
    <property type="match status" value="2"/>
</dbReference>
<evidence type="ECO:0000256" key="7">
    <source>
        <dbReference type="HAMAP-Rule" id="MF_01894"/>
    </source>
</evidence>
<feature type="coiled-coil region" evidence="7">
    <location>
        <begin position="234"/>
        <end position="408"/>
    </location>
</feature>
<evidence type="ECO:0000256" key="6">
    <source>
        <dbReference type="ARBA" id="ARBA00023125"/>
    </source>
</evidence>
<dbReference type="InterPro" id="IPR027417">
    <property type="entry name" value="P-loop_NTPase"/>
</dbReference>
<organism evidence="10 11">
    <name type="scientific">Treponema peruense</name>
    <dbReference type="NCBI Taxonomy" id="2787628"/>
    <lineage>
        <taxon>Bacteria</taxon>
        <taxon>Pseudomonadati</taxon>
        <taxon>Spirochaetota</taxon>
        <taxon>Spirochaetia</taxon>
        <taxon>Spirochaetales</taxon>
        <taxon>Treponemataceae</taxon>
        <taxon>Treponema</taxon>
    </lineage>
</organism>
<evidence type="ECO:0000256" key="4">
    <source>
        <dbReference type="ARBA" id="ARBA00023054"/>
    </source>
</evidence>
<comment type="similarity">
    <text evidence="7">Belongs to the SMC family.</text>
</comment>
<dbReference type="EMBL" id="CP064936">
    <property type="protein sequence ID" value="QQA02056.1"/>
    <property type="molecule type" value="Genomic_DNA"/>
</dbReference>
<evidence type="ECO:0000256" key="8">
    <source>
        <dbReference type="SAM" id="MobiDB-lite"/>
    </source>
</evidence>
<dbReference type="InterPro" id="IPR050308">
    <property type="entry name" value="MukB/SMC"/>
</dbReference>
<dbReference type="Pfam" id="PF02463">
    <property type="entry name" value="SMC_N"/>
    <property type="match status" value="1"/>
</dbReference>
<feature type="coiled-coil region" evidence="7">
    <location>
        <begin position="737"/>
        <end position="767"/>
    </location>
</feature>
<dbReference type="GO" id="GO:0016887">
    <property type="term" value="F:ATP hydrolysis activity"/>
    <property type="evidence" value="ECO:0007669"/>
    <property type="project" value="InterPro"/>
</dbReference>
<reference evidence="10 11" key="1">
    <citation type="submission" date="2020-11" db="EMBL/GenBank/DDBJ databases">
        <title>Treponema Peruensis nv. sp., first commensal Treponema isolated from human feces.</title>
        <authorList>
            <person name="Belkhou C."/>
            <person name="Raes J."/>
        </authorList>
    </citation>
    <scope>NUCLEOTIDE SEQUENCE [LARGE SCALE GENOMIC DNA]</scope>
    <source>
        <strain evidence="10 11">RCC2812</strain>
    </source>
</reference>
<keyword evidence="5" id="KW-0226">DNA condensation</keyword>
<dbReference type="InterPro" id="IPR011890">
    <property type="entry name" value="SMC_prok"/>
</dbReference>
<dbReference type="PANTHER" id="PTHR42963:SF1">
    <property type="entry name" value="DUF4476 DOMAIN-CONTAINING PROTEIN"/>
    <property type="match status" value="1"/>
</dbReference>
<keyword evidence="6 7" id="KW-0238">DNA-binding</keyword>
<dbReference type="AlphaFoldDB" id="A0A7T3RF77"/>
<accession>A0A7T3RF77</accession>
<dbReference type="GO" id="GO:0007062">
    <property type="term" value="P:sister chromatid cohesion"/>
    <property type="evidence" value="ECO:0007669"/>
    <property type="project" value="InterPro"/>
</dbReference>
<keyword evidence="11" id="KW-1185">Reference proteome</keyword>
<dbReference type="GO" id="GO:0005524">
    <property type="term" value="F:ATP binding"/>
    <property type="evidence" value="ECO:0007669"/>
    <property type="project" value="UniProtKB-UniRule"/>
</dbReference>
<dbReference type="KEGG" id="tper:IWA51_05575"/>
<dbReference type="Gene3D" id="3.40.50.300">
    <property type="entry name" value="P-loop containing nucleotide triphosphate hydrolases"/>
    <property type="match status" value="2"/>
</dbReference>
<evidence type="ECO:0000313" key="10">
    <source>
        <dbReference type="EMBL" id="QQA02056.1"/>
    </source>
</evidence>
<evidence type="ECO:0000256" key="3">
    <source>
        <dbReference type="ARBA" id="ARBA00022840"/>
    </source>
</evidence>
<evidence type="ECO:0000313" key="11">
    <source>
        <dbReference type="Proteomes" id="UP000595224"/>
    </source>
</evidence>
<dbReference type="HAMAP" id="MF_01894">
    <property type="entry name" value="Smc_prok"/>
    <property type="match status" value="1"/>
</dbReference>
<dbReference type="InterPro" id="IPR024704">
    <property type="entry name" value="SMC"/>
</dbReference>
<evidence type="ECO:0000256" key="1">
    <source>
        <dbReference type="ARBA" id="ARBA00022490"/>
    </source>
</evidence>
<keyword evidence="4 7" id="KW-0175">Coiled coil</keyword>
<dbReference type="RefSeq" id="WP_198443534.1">
    <property type="nucleotide sequence ID" value="NZ_CBCSHE010000006.1"/>
</dbReference>
<feature type="compositionally biased region" description="Basic and acidic residues" evidence="8">
    <location>
        <begin position="959"/>
        <end position="969"/>
    </location>
</feature>
<feature type="domain" description="RecF/RecN/SMC N-terminal" evidence="9">
    <location>
        <begin position="2"/>
        <end position="917"/>
    </location>
</feature>
<dbReference type="GO" id="GO:0030261">
    <property type="term" value="P:chromosome condensation"/>
    <property type="evidence" value="ECO:0007669"/>
    <property type="project" value="UniProtKB-KW"/>
</dbReference>
<sequence>MFLKSLEIYGFKSFADRTRIVFADGITALLGPNGCGKSNVVDAIKWVLAENKSKNLRAESMEDVIFNGTEARPALSLAEVSLTIANENGLLPLEDSEIVIKRRLYRNGENQYFINDRQVGATNIRKLFMDTGVGKAAYSVMEQGKIDQVLSSKPEDRRYLFEEAAGISRSKAEVADAERELERTRANLAQIDIGLAETKRNYETLKVQSDKTSKYRKLNEDKFNYELDIQLLKLKDFTQNKARHEQSRAEAEKKRNAAAAEIEEIYNTLNENTDKIKSLEEQVNIKQQEVIKLSAEQTGKKAMAKQLHDHQSQVKEAIGQIENRIKNVQERIEEYNEDIDALNAELHEKNKKLDDINRNIDGFVQNIDQSSGQIHENEAHIAENAQKIRALDDERAELQKQLEAITEDIVTELDAKLKDAGYSSAANKKAKDELDTKLEKIKIFANGRANIFRDFAALPSHSEKDSAVMGTDAVKAFSDLLEMLTDLSEALEQYTKTAPRFIDDFLSPEGIITKKRGIDFSIQENLNKIDGIQTENDGLVKKNSELTKKIDEYKETLAKLRINQAQMSQQITSCEQQISTLRKTLASEENSLREQQNELFKENQRKEEMDDQIAEIEERIAELQQQGESITAELNGLDAQIKECYSKVSGKESALQKKQEERNKYQSQLEKFSVDIVQNETEIRNVKQNFQDNYSRDLMEFEERMYTITASSASLKEKLSETKQKIQELGSVNLMAVEQFAEEKERYEKQQANYNDTQKTLESLVRVSEEIRTKSSELFLDTYNKIRRNFHNMFRRLFNGGRGELRLVDPTNVLTSGIDIYAQPPGKKLENISLLSGGEKTMTAVALLFATYQVRPSPFCLLDEIDAALDDKNVSSFVNTLRTFAGVSQYIVITHNRKTVMGASSMLGVTMEESGITKIVQVRLDEDMINGRASFDSQDDFVEEDVPPEEGIVIPARPPRREHNPDGTLKEPQASEQSPAVAEQTESLQEQNPQKEQTDSSGEQSAAGETEQQETT</sequence>
<dbReference type="GO" id="GO:0003677">
    <property type="term" value="F:DNA binding"/>
    <property type="evidence" value="ECO:0007669"/>
    <property type="project" value="UniProtKB-UniRule"/>
</dbReference>
<feature type="coiled-coil region" evidence="7">
    <location>
        <begin position="167"/>
        <end position="194"/>
    </location>
</feature>
<evidence type="ECO:0000256" key="5">
    <source>
        <dbReference type="ARBA" id="ARBA00023067"/>
    </source>
</evidence>